<feature type="compositionally biased region" description="Basic and acidic residues" evidence="1">
    <location>
        <begin position="433"/>
        <end position="445"/>
    </location>
</feature>
<evidence type="ECO:0000313" key="2">
    <source>
        <dbReference type="EMBL" id="KAK3924264.1"/>
    </source>
</evidence>
<evidence type="ECO:0000256" key="1">
    <source>
        <dbReference type="SAM" id="MobiDB-lite"/>
    </source>
</evidence>
<feature type="compositionally biased region" description="Low complexity" evidence="1">
    <location>
        <begin position="515"/>
        <end position="526"/>
    </location>
</feature>
<feature type="compositionally biased region" description="Basic and acidic residues" evidence="1">
    <location>
        <begin position="542"/>
        <end position="565"/>
    </location>
</feature>
<sequence>MVLENSSGQVENRVGGDACCSSAPTVTKLVIDLIEDKIVNVLPAPHVLPELVLPEHVLPEHEHVLLELVLLAHLDGLCRTMFWVCFDCCVLSAVKDLQAQWKNCLDSLRRKRAQRALLTGRSRQEAPPPDEDPYRYEHLMGFIKDDDASENTRSNWGRRRSGSANTSSSSGTETVDEAGRNLFEACSEETPVFFLVEDGGAIVVEPQLPRQAPRPQPPPPLMEDCCQALSAAIERRDEEAALRPPPEPVNQPAHPARRPASSAVHPGCSWETGQQAPDPSRCFRPDLLRENRADSSDEEDEPQREASHHTVQKTVTFQSPLHSEMRRSEAATHGSTDYEGGDARALHDGDGLGDGFNDGFNDSLNASLNDSLGDDGLGGGLDSGLDGGGLDRDGLGGLNDGGLCDGGLSDGGLSDVGLNAFGGSTRGRGRGGGRGDGKGRGDGRGRGRGRGHGLILEEHRRPGIPLEPNREVENRYVEMMLAQGRQQVAAEDAHEDAVEDGGQRGGGQRGGGQRGAQAQQRGQLGRQRGGQRRGGRNAGVLPERDAMQERLEALDDVIRQAREDAAAAEPADETNNRDSSISHFKLNSSKFTDIFY</sequence>
<feature type="region of interest" description="Disordered" evidence="1">
    <location>
        <begin position="419"/>
        <end position="467"/>
    </location>
</feature>
<feature type="compositionally biased region" description="Polar residues" evidence="1">
    <location>
        <begin position="312"/>
        <end position="321"/>
    </location>
</feature>
<dbReference type="AlphaFoldDB" id="A0AAE1HMW1"/>
<keyword evidence="3" id="KW-1185">Reference proteome</keyword>
<feature type="compositionally biased region" description="Polar residues" evidence="1">
    <location>
        <begin position="577"/>
        <end position="588"/>
    </location>
</feature>
<feature type="compositionally biased region" description="Basic and acidic residues" evidence="1">
    <location>
        <begin position="281"/>
        <end position="295"/>
    </location>
</feature>
<name>A0AAE1HMW1_9NEOP</name>
<accession>A0AAE1HMW1</accession>
<proteinExistence type="predicted"/>
<feature type="compositionally biased region" description="Basic and acidic residues" evidence="1">
    <location>
        <begin position="341"/>
        <end position="350"/>
    </location>
</feature>
<feature type="compositionally biased region" description="Low complexity" evidence="1">
    <location>
        <begin position="252"/>
        <end position="263"/>
    </location>
</feature>
<feature type="region of interest" description="Disordered" evidence="1">
    <location>
        <begin position="238"/>
        <end position="350"/>
    </location>
</feature>
<protein>
    <submittedName>
        <fullName evidence="2">Uncharacterized protein</fullName>
    </submittedName>
</protein>
<gene>
    <name evidence="2" type="ORF">KUF71_002535</name>
</gene>
<evidence type="ECO:0000313" key="3">
    <source>
        <dbReference type="Proteomes" id="UP001219518"/>
    </source>
</evidence>
<feature type="region of interest" description="Disordered" evidence="1">
    <location>
        <begin position="116"/>
        <end position="135"/>
    </location>
</feature>
<feature type="region of interest" description="Disordered" evidence="1">
    <location>
        <begin position="147"/>
        <end position="176"/>
    </location>
</feature>
<reference evidence="2" key="2">
    <citation type="journal article" date="2023" name="BMC Genomics">
        <title>Pest status, molecular evolution, and epigenetic factors derived from the genome assembly of Frankliniella fusca, a thysanopteran phytovirus vector.</title>
        <authorList>
            <person name="Catto M.A."/>
            <person name="Labadie P.E."/>
            <person name="Jacobson A.L."/>
            <person name="Kennedy G.G."/>
            <person name="Srinivasan R."/>
            <person name="Hunt B.G."/>
        </authorList>
    </citation>
    <scope>NUCLEOTIDE SEQUENCE</scope>
    <source>
        <strain evidence="2">PL_HMW_Pooled</strain>
    </source>
</reference>
<dbReference type="EMBL" id="JAHWGI010001169">
    <property type="protein sequence ID" value="KAK3924264.1"/>
    <property type="molecule type" value="Genomic_DNA"/>
</dbReference>
<reference evidence="2" key="1">
    <citation type="submission" date="2021-07" db="EMBL/GenBank/DDBJ databases">
        <authorList>
            <person name="Catto M.A."/>
            <person name="Jacobson A."/>
            <person name="Kennedy G."/>
            <person name="Labadie P."/>
            <person name="Hunt B.G."/>
            <person name="Srinivasan R."/>
        </authorList>
    </citation>
    <scope>NUCLEOTIDE SEQUENCE</scope>
    <source>
        <strain evidence="2">PL_HMW_Pooled</strain>
        <tissue evidence="2">Head</tissue>
    </source>
</reference>
<feature type="compositionally biased region" description="Low complexity" evidence="1">
    <location>
        <begin position="162"/>
        <end position="173"/>
    </location>
</feature>
<feature type="compositionally biased region" description="Gly residues" evidence="1">
    <location>
        <begin position="503"/>
        <end position="514"/>
    </location>
</feature>
<feature type="region of interest" description="Disordered" evidence="1">
    <location>
        <begin position="485"/>
        <end position="588"/>
    </location>
</feature>
<organism evidence="2 3">
    <name type="scientific">Frankliniella fusca</name>
    <dbReference type="NCBI Taxonomy" id="407009"/>
    <lineage>
        <taxon>Eukaryota</taxon>
        <taxon>Metazoa</taxon>
        <taxon>Ecdysozoa</taxon>
        <taxon>Arthropoda</taxon>
        <taxon>Hexapoda</taxon>
        <taxon>Insecta</taxon>
        <taxon>Pterygota</taxon>
        <taxon>Neoptera</taxon>
        <taxon>Paraneoptera</taxon>
        <taxon>Thysanoptera</taxon>
        <taxon>Terebrantia</taxon>
        <taxon>Thripoidea</taxon>
        <taxon>Thripidae</taxon>
        <taxon>Frankliniella</taxon>
    </lineage>
</organism>
<comment type="caution">
    <text evidence="2">The sequence shown here is derived from an EMBL/GenBank/DDBJ whole genome shotgun (WGS) entry which is preliminary data.</text>
</comment>
<dbReference type="Proteomes" id="UP001219518">
    <property type="component" value="Unassembled WGS sequence"/>
</dbReference>